<feature type="transmembrane region" description="Helical" evidence="9">
    <location>
        <begin position="261"/>
        <end position="287"/>
    </location>
</feature>
<evidence type="ECO:0000256" key="9">
    <source>
        <dbReference type="SAM" id="Phobius"/>
    </source>
</evidence>
<comment type="similarity">
    <text evidence="1">Belongs to the glycosyltransferase 2 family.</text>
</comment>
<evidence type="ECO:0000256" key="2">
    <source>
        <dbReference type="ARBA" id="ARBA00022475"/>
    </source>
</evidence>
<dbReference type="SUPFAM" id="SSF53448">
    <property type="entry name" value="Nucleotide-diphospho-sugar transferases"/>
    <property type="match status" value="1"/>
</dbReference>
<dbReference type="PANTHER" id="PTHR48090:SF3">
    <property type="entry name" value="UNDECAPRENYL-PHOSPHATE 4-DEOXY-4-FORMAMIDO-L-ARABINOSE TRANSFERASE"/>
    <property type="match status" value="1"/>
</dbReference>
<accession>A0A7I7NUW5</accession>
<evidence type="ECO:0000256" key="4">
    <source>
        <dbReference type="ARBA" id="ARBA00022679"/>
    </source>
</evidence>
<gene>
    <name evidence="11" type="primary">arnC</name>
    <name evidence="11" type="ORF">MSEO_09660</name>
</gene>
<evidence type="ECO:0000259" key="10">
    <source>
        <dbReference type="Pfam" id="PF00535"/>
    </source>
</evidence>
<protein>
    <submittedName>
        <fullName evidence="11">Undecaprenyl-phosphate 4-deoxy-4-formamido-L-arabinose transferase</fullName>
    </submittedName>
</protein>
<dbReference type="GO" id="GO:0099621">
    <property type="term" value="F:undecaprenyl-phosphate 4-deoxy-4-formamido-L-arabinose transferase activity"/>
    <property type="evidence" value="ECO:0007669"/>
    <property type="project" value="TreeGrafter"/>
</dbReference>
<dbReference type="Gene3D" id="3.90.550.10">
    <property type="entry name" value="Spore Coat Polysaccharide Biosynthesis Protein SpsA, Chain A"/>
    <property type="match status" value="1"/>
</dbReference>
<evidence type="ECO:0000313" key="12">
    <source>
        <dbReference type="Proteomes" id="UP000466632"/>
    </source>
</evidence>
<dbReference type="GO" id="GO:0005886">
    <property type="term" value="C:plasma membrane"/>
    <property type="evidence" value="ECO:0007669"/>
    <property type="project" value="TreeGrafter"/>
</dbReference>
<dbReference type="KEGG" id="mseo:MSEO_09660"/>
<evidence type="ECO:0000256" key="8">
    <source>
        <dbReference type="ARBA" id="ARBA00023136"/>
    </source>
</evidence>
<sequence>MPSVSVVIPVYRAALTLPELYDQLSHTMQQIAPTFELIFVEDCSGDMSWRIITELAAADQRVRGIRMSRNYGQQNALLCGIRAARHDVIVTMDDDLQHPVSEIEQLLAALGPDVDVVYGAPQNEQHGFLRDVASRLTKLALASAMGAEVARNVSAFRAFRTRLREGFQEYRSPTVSIDVLLSWTTSRFTVIKVRHAPRTVGVSGYSVPRLVRHAINLMTGFSTLPLQISSFIGFALVLFGISIFAYVGANYLINGSAVPGFAFLASIIAIFSGAQLFALGIIGEYLARMHFRTMDRPTYLVSETVACDDAAGG</sequence>
<keyword evidence="3" id="KW-0328">Glycosyltransferase</keyword>
<evidence type="ECO:0000256" key="3">
    <source>
        <dbReference type="ARBA" id="ARBA00022676"/>
    </source>
</evidence>
<dbReference type="EMBL" id="AP022582">
    <property type="protein sequence ID" value="BBY00467.1"/>
    <property type="molecule type" value="Genomic_DNA"/>
</dbReference>
<reference evidence="11 12" key="1">
    <citation type="journal article" date="2019" name="Emerg. Microbes Infect.">
        <title>Comprehensive subspecies identification of 175 nontuberculous mycobacteria species based on 7547 genomic profiles.</title>
        <authorList>
            <person name="Matsumoto Y."/>
            <person name="Kinjo T."/>
            <person name="Motooka D."/>
            <person name="Nabeya D."/>
            <person name="Jung N."/>
            <person name="Uechi K."/>
            <person name="Horii T."/>
            <person name="Iida T."/>
            <person name="Fujita J."/>
            <person name="Nakamura S."/>
        </authorList>
    </citation>
    <scope>NUCLEOTIDE SEQUENCE [LARGE SCALE GENOMIC DNA]</scope>
    <source>
        <strain evidence="11 12">JCM 16018</strain>
    </source>
</reference>
<dbReference type="InterPro" id="IPR050256">
    <property type="entry name" value="Glycosyltransferase_2"/>
</dbReference>
<keyword evidence="12" id="KW-1185">Reference proteome</keyword>
<dbReference type="Proteomes" id="UP000466632">
    <property type="component" value="Chromosome"/>
</dbReference>
<evidence type="ECO:0000256" key="1">
    <source>
        <dbReference type="ARBA" id="ARBA00006739"/>
    </source>
</evidence>
<feature type="transmembrane region" description="Helical" evidence="9">
    <location>
        <begin position="228"/>
        <end position="249"/>
    </location>
</feature>
<keyword evidence="5 9" id="KW-0812">Transmembrane</keyword>
<keyword evidence="2" id="KW-1003">Cell membrane</keyword>
<keyword evidence="6" id="KW-0448">Lipopolysaccharide biosynthesis</keyword>
<dbReference type="InterPro" id="IPR029044">
    <property type="entry name" value="Nucleotide-diphossugar_trans"/>
</dbReference>
<evidence type="ECO:0000256" key="7">
    <source>
        <dbReference type="ARBA" id="ARBA00022989"/>
    </source>
</evidence>
<keyword evidence="8 9" id="KW-0472">Membrane</keyword>
<evidence type="ECO:0000256" key="5">
    <source>
        <dbReference type="ARBA" id="ARBA00022692"/>
    </source>
</evidence>
<proteinExistence type="inferred from homology"/>
<feature type="domain" description="Glycosyltransferase 2-like" evidence="10">
    <location>
        <begin position="5"/>
        <end position="134"/>
    </location>
</feature>
<keyword evidence="7 9" id="KW-1133">Transmembrane helix</keyword>
<dbReference type="CDD" id="cd04187">
    <property type="entry name" value="DPM1_like_bac"/>
    <property type="match status" value="1"/>
</dbReference>
<dbReference type="Pfam" id="PF00535">
    <property type="entry name" value="Glycos_transf_2"/>
    <property type="match status" value="1"/>
</dbReference>
<dbReference type="PANTHER" id="PTHR48090">
    <property type="entry name" value="UNDECAPRENYL-PHOSPHATE 4-DEOXY-4-FORMAMIDO-L-ARABINOSE TRANSFERASE-RELATED"/>
    <property type="match status" value="1"/>
</dbReference>
<dbReference type="InterPro" id="IPR001173">
    <property type="entry name" value="Glyco_trans_2-like"/>
</dbReference>
<name>A0A7I7NUW5_9MYCO</name>
<keyword evidence="4 11" id="KW-0808">Transferase</keyword>
<evidence type="ECO:0000313" key="11">
    <source>
        <dbReference type="EMBL" id="BBY00467.1"/>
    </source>
</evidence>
<dbReference type="AlphaFoldDB" id="A0A7I7NUW5"/>
<dbReference type="GO" id="GO:0009103">
    <property type="term" value="P:lipopolysaccharide biosynthetic process"/>
    <property type="evidence" value="ECO:0007669"/>
    <property type="project" value="UniProtKB-KW"/>
</dbReference>
<organism evidence="11 12">
    <name type="scientific">Mycobacterium seoulense</name>
    <dbReference type="NCBI Taxonomy" id="386911"/>
    <lineage>
        <taxon>Bacteria</taxon>
        <taxon>Bacillati</taxon>
        <taxon>Actinomycetota</taxon>
        <taxon>Actinomycetes</taxon>
        <taxon>Mycobacteriales</taxon>
        <taxon>Mycobacteriaceae</taxon>
        <taxon>Mycobacterium</taxon>
    </lineage>
</organism>
<evidence type="ECO:0000256" key="6">
    <source>
        <dbReference type="ARBA" id="ARBA00022985"/>
    </source>
</evidence>